<dbReference type="AlphaFoldDB" id="A0A4Z2ICK3"/>
<dbReference type="EMBL" id="SRLO01000107">
    <property type="protein sequence ID" value="TNN75094.1"/>
    <property type="molecule type" value="Genomic_DNA"/>
</dbReference>
<organism evidence="1 2">
    <name type="scientific">Liparis tanakae</name>
    <name type="common">Tanaka's snailfish</name>
    <dbReference type="NCBI Taxonomy" id="230148"/>
    <lineage>
        <taxon>Eukaryota</taxon>
        <taxon>Metazoa</taxon>
        <taxon>Chordata</taxon>
        <taxon>Craniata</taxon>
        <taxon>Vertebrata</taxon>
        <taxon>Euteleostomi</taxon>
        <taxon>Actinopterygii</taxon>
        <taxon>Neopterygii</taxon>
        <taxon>Teleostei</taxon>
        <taxon>Neoteleostei</taxon>
        <taxon>Acanthomorphata</taxon>
        <taxon>Eupercaria</taxon>
        <taxon>Perciformes</taxon>
        <taxon>Cottioidei</taxon>
        <taxon>Cottales</taxon>
        <taxon>Liparidae</taxon>
        <taxon>Liparis</taxon>
    </lineage>
</organism>
<gene>
    <name evidence="1" type="ORF">EYF80_014667</name>
</gene>
<proteinExistence type="predicted"/>
<evidence type="ECO:0000313" key="2">
    <source>
        <dbReference type="Proteomes" id="UP000314294"/>
    </source>
</evidence>
<dbReference type="Proteomes" id="UP000314294">
    <property type="component" value="Unassembled WGS sequence"/>
</dbReference>
<comment type="caution">
    <text evidence="1">The sequence shown here is derived from an EMBL/GenBank/DDBJ whole genome shotgun (WGS) entry which is preliminary data.</text>
</comment>
<evidence type="ECO:0000313" key="1">
    <source>
        <dbReference type="EMBL" id="TNN75094.1"/>
    </source>
</evidence>
<name>A0A4Z2ICK3_9TELE</name>
<sequence length="97" mass="10622">MAVGDRRTGRGRAGGLPMGAACWTGGTWKTKKHNGILAFKSHQQSRVRYSGHVGDLPLHRENKSEISSVALESENESADASTFLSGMRTVIFFSWEI</sequence>
<reference evidence="1 2" key="1">
    <citation type="submission" date="2019-03" db="EMBL/GenBank/DDBJ databases">
        <title>First draft genome of Liparis tanakae, snailfish: a comprehensive survey of snailfish specific genes.</title>
        <authorList>
            <person name="Kim W."/>
            <person name="Song I."/>
            <person name="Jeong J.-H."/>
            <person name="Kim D."/>
            <person name="Kim S."/>
            <person name="Ryu S."/>
            <person name="Song J.Y."/>
            <person name="Lee S.K."/>
        </authorList>
    </citation>
    <scope>NUCLEOTIDE SEQUENCE [LARGE SCALE GENOMIC DNA]</scope>
    <source>
        <tissue evidence="1">Muscle</tissue>
    </source>
</reference>
<keyword evidence="2" id="KW-1185">Reference proteome</keyword>
<accession>A0A4Z2ICK3</accession>
<protein>
    <submittedName>
        <fullName evidence="1">Uncharacterized protein</fullName>
    </submittedName>
</protein>